<reference evidence="3" key="1">
    <citation type="journal article" date="2023" name="Mol. Phylogenet. Evol.">
        <title>Genome-scale phylogeny and comparative genomics of the fungal order Sordariales.</title>
        <authorList>
            <person name="Hensen N."/>
            <person name="Bonometti L."/>
            <person name="Westerberg I."/>
            <person name="Brannstrom I.O."/>
            <person name="Guillou S."/>
            <person name="Cros-Aarteil S."/>
            <person name="Calhoun S."/>
            <person name="Haridas S."/>
            <person name="Kuo A."/>
            <person name="Mondo S."/>
            <person name="Pangilinan J."/>
            <person name="Riley R."/>
            <person name="LaButti K."/>
            <person name="Andreopoulos B."/>
            <person name="Lipzen A."/>
            <person name="Chen C."/>
            <person name="Yan M."/>
            <person name="Daum C."/>
            <person name="Ng V."/>
            <person name="Clum A."/>
            <person name="Steindorff A."/>
            <person name="Ohm R.A."/>
            <person name="Martin F."/>
            <person name="Silar P."/>
            <person name="Natvig D.O."/>
            <person name="Lalanne C."/>
            <person name="Gautier V."/>
            <person name="Ament-Velasquez S.L."/>
            <person name="Kruys A."/>
            <person name="Hutchinson M.I."/>
            <person name="Powell A.J."/>
            <person name="Barry K."/>
            <person name="Miller A.N."/>
            <person name="Grigoriev I.V."/>
            <person name="Debuchy R."/>
            <person name="Gladieux P."/>
            <person name="Hiltunen Thoren M."/>
            <person name="Johannesson H."/>
        </authorList>
    </citation>
    <scope>NUCLEOTIDE SEQUENCE</scope>
    <source>
        <strain evidence="3">CBS 359.72</strain>
    </source>
</reference>
<dbReference type="AlphaFoldDB" id="A0AAN7HJ76"/>
<feature type="compositionally biased region" description="Basic and acidic residues" evidence="1">
    <location>
        <begin position="344"/>
        <end position="355"/>
    </location>
</feature>
<keyword evidence="4" id="KW-1185">Reference proteome</keyword>
<keyword evidence="2" id="KW-0472">Membrane</keyword>
<evidence type="ECO:0000256" key="2">
    <source>
        <dbReference type="SAM" id="Phobius"/>
    </source>
</evidence>
<organism evidence="3 4">
    <name type="scientific">Corynascus novoguineensis</name>
    <dbReference type="NCBI Taxonomy" id="1126955"/>
    <lineage>
        <taxon>Eukaryota</taxon>
        <taxon>Fungi</taxon>
        <taxon>Dikarya</taxon>
        <taxon>Ascomycota</taxon>
        <taxon>Pezizomycotina</taxon>
        <taxon>Sordariomycetes</taxon>
        <taxon>Sordariomycetidae</taxon>
        <taxon>Sordariales</taxon>
        <taxon>Chaetomiaceae</taxon>
        <taxon>Corynascus</taxon>
    </lineage>
</organism>
<gene>
    <name evidence="3" type="ORF">C7999DRAFT_10102</name>
</gene>
<keyword evidence="2" id="KW-0812">Transmembrane</keyword>
<accession>A0AAN7HJ76</accession>
<feature type="region of interest" description="Disordered" evidence="1">
    <location>
        <begin position="332"/>
        <end position="377"/>
    </location>
</feature>
<evidence type="ECO:0000313" key="3">
    <source>
        <dbReference type="EMBL" id="KAK4252226.1"/>
    </source>
</evidence>
<feature type="compositionally biased region" description="Low complexity" evidence="1">
    <location>
        <begin position="70"/>
        <end position="85"/>
    </location>
</feature>
<keyword evidence="2" id="KW-1133">Transmembrane helix</keyword>
<feature type="compositionally biased region" description="Gly residues" evidence="1">
    <location>
        <begin position="115"/>
        <end position="125"/>
    </location>
</feature>
<dbReference type="InterPro" id="IPR021514">
    <property type="entry name" value="DUF3176"/>
</dbReference>
<evidence type="ECO:0000256" key="1">
    <source>
        <dbReference type="SAM" id="MobiDB-lite"/>
    </source>
</evidence>
<name>A0AAN7HJ76_9PEZI</name>
<feature type="region of interest" description="Disordered" evidence="1">
    <location>
        <begin position="70"/>
        <end position="91"/>
    </location>
</feature>
<feature type="compositionally biased region" description="Polar residues" evidence="1">
    <location>
        <begin position="171"/>
        <end position="188"/>
    </location>
</feature>
<dbReference type="Pfam" id="PF11374">
    <property type="entry name" value="DUF3176"/>
    <property type="match status" value="1"/>
</dbReference>
<proteinExistence type="predicted"/>
<feature type="compositionally biased region" description="Low complexity" evidence="1">
    <location>
        <begin position="365"/>
        <end position="375"/>
    </location>
</feature>
<feature type="region of interest" description="Disordered" evidence="1">
    <location>
        <begin position="244"/>
        <end position="286"/>
    </location>
</feature>
<evidence type="ECO:0000313" key="4">
    <source>
        <dbReference type="Proteomes" id="UP001303647"/>
    </source>
</evidence>
<feature type="transmembrane region" description="Helical" evidence="2">
    <location>
        <begin position="454"/>
        <end position="476"/>
    </location>
</feature>
<feature type="compositionally biased region" description="Polar residues" evidence="1">
    <location>
        <begin position="263"/>
        <end position="278"/>
    </location>
</feature>
<dbReference type="PANTHER" id="PTHR35394:SF5">
    <property type="entry name" value="DUF3176 DOMAIN-CONTAINING PROTEIN"/>
    <property type="match status" value="1"/>
</dbReference>
<comment type="caution">
    <text evidence="3">The sequence shown here is derived from an EMBL/GenBank/DDBJ whole genome shotgun (WGS) entry which is preliminary data.</text>
</comment>
<dbReference type="PANTHER" id="PTHR35394">
    <property type="entry name" value="DUF3176 DOMAIN-CONTAINING PROTEIN"/>
    <property type="match status" value="1"/>
</dbReference>
<sequence>MSGPGPGDQYYYYSSNNSNGGYRAGYNNRSLHTPQLITIPARRRPVGMAPTAAVVNPAQVSPSELAYALRPAPSTSSTQTRTPQRMGTISSGEVFTVSPASSIHEEADQDEEANGSGGGQGGGGPPASLSPSPPPQSRYRRPEPQLHRSGSVTGSGLDGGQAGLWHGEWTQLPQSQATTTAGSGNTHAAQPPIEAESARRQVPTFHGPVPNQATAAPANPLPVAAPLPVPVPAPAHTAVVGNGITSGISAPAPWQQQQQQQQTARTNLQGTAQPQHTATGRLDTGSGPFMHYEDITFLSLPAAAAGAGSEVMTNGTAQEPKDESRIEVRIPHTDTFPPIPPELNRFEARRSWDRQRKQRRRKQHGNANGNANGHAEGCSGLRRQQQRWWWPSGGGNGGGREGEKGRGRSGCTAFLRYCKRWLAEISCCLLGVVCLAAIVAVLKKFEGRSTSDWPLTVSLNTVVAFLVAICQVALAVPLTEGLAQLKWNAFARGEKPLVDFVTFEDARRWPVFGGAMLLCKRKGR</sequence>
<protein>
    <submittedName>
        <fullName evidence="3">Uncharacterized protein</fullName>
    </submittedName>
</protein>
<feature type="region of interest" description="Disordered" evidence="1">
    <location>
        <begin position="103"/>
        <end position="217"/>
    </location>
</feature>
<dbReference type="Proteomes" id="UP001303647">
    <property type="component" value="Unassembled WGS sequence"/>
</dbReference>
<feature type="transmembrane region" description="Helical" evidence="2">
    <location>
        <begin position="421"/>
        <end position="442"/>
    </location>
</feature>
<reference evidence="3" key="2">
    <citation type="submission" date="2023-05" db="EMBL/GenBank/DDBJ databases">
        <authorList>
            <consortium name="Lawrence Berkeley National Laboratory"/>
            <person name="Steindorff A."/>
            <person name="Hensen N."/>
            <person name="Bonometti L."/>
            <person name="Westerberg I."/>
            <person name="Brannstrom I.O."/>
            <person name="Guillou S."/>
            <person name="Cros-Aarteil S."/>
            <person name="Calhoun S."/>
            <person name="Haridas S."/>
            <person name="Kuo A."/>
            <person name="Mondo S."/>
            <person name="Pangilinan J."/>
            <person name="Riley R."/>
            <person name="Labutti K."/>
            <person name="Andreopoulos B."/>
            <person name="Lipzen A."/>
            <person name="Chen C."/>
            <person name="Yanf M."/>
            <person name="Daum C."/>
            <person name="Ng V."/>
            <person name="Clum A."/>
            <person name="Ohm R."/>
            <person name="Martin F."/>
            <person name="Silar P."/>
            <person name="Natvig D."/>
            <person name="Lalanne C."/>
            <person name="Gautier V."/>
            <person name="Ament-Velasquez S.L."/>
            <person name="Kruys A."/>
            <person name="Hutchinson M.I."/>
            <person name="Powell A.J."/>
            <person name="Barry K."/>
            <person name="Miller A.N."/>
            <person name="Grigoriev I.V."/>
            <person name="Debuchy R."/>
            <person name="Gladieux P."/>
            <person name="Thoren M.H."/>
            <person name="Johannesson H."/>
        </authorList>
    </citation>
    <scope>NUCLEOTIDE SEQUENCE</scope>
    <source>
        <strain evidence="3">CBS 359.72</strain>
    </source>
</reference>
<dbReference type="EMBL" id="MU857601">
    <property type="protein sequence ID" value="KAK4252226.1"/>
    <property type="molecule type" value="Genomic_DNA"/>
</dbReference>